<dbReference type="AlphaFoldDB" id="A0A2N9LNL8"/>
<dbReference type="SUPFAM" id="SSF48452">
    <property type="entry name" value="TPR-like"/>
    <property type="match status" value="1"/>
</dbReference>
<evidence type="ECO:0000256" key="3">
    <source>
        <dbReference type="SAM" id="SignalP"/>
    </source>
</evidence>
<reference evidence="5" key="1">
    <citation type="submission" date="2018-02" db="EMBL/GenBank/DDBJ databases">
        <authorList>
            <person name="Hausmann B."/>
        </authorList>
    </citation>
    <scope>NUCLEOTIDE SEQUENCE [LARGE SCALE GENOMIC DNA]</scope>
    <source>
        <strain evidence="5">Peat soil MAG SbA5</strain>
    </source>
</reference>
<evidence type="ECO:0000256" key="1">
    <source>
        <dbReference type="PROSITE-ProRule" id="PRU00339"/>
    </source>
</evidence>
<organism evidence="4 5">
    <name type="scientific">Candidatus Sulfuritelmatomonas gaucii</name>
    <dbReference type="NCBI Taxonomy" id="2043161"/>
    <lineage>
        <taxon>Bacteria</taxon>
        <taxon>Pseudomonadati</taxon>
        <taxon>Acidobacteriota</taxon>
        <taxon>Terriglobia</taxon>
        <taxon>Terriglobales</taxon>
        <taxon>Acidobacteriaceae</taxon>
        <taxon>Candidatus Sulfuritelmatomonas</taxon>
    </lineage>
</organism>
<dbReference type="Pfam" id="PF13432">
    <property type="entry name" value="TPR_16"/>
    <property type="match status" value="1"/>
</dbReference>
<accession>A0A2N9LNL8</accession>
<feature type="repeat" description="TPR" evidence="1">
    <location>
        <begin position="66"/>
        <end position="99"/>
    </location>
</feature>
<dbReference type="InterPro" id="IPR019734">
    <property type="entry name" value="TPR_rpt"/>
</dbReference>
<proteinExistence type="predicted"/>
<dbReference type="EMBL" id="OKRB01000104">
    <property type="protein sequence ID" value="SPE24850.1"/>
    <property type="molecule type" value="Genomic_DNA"/>
</dbReference>
<dbReference type="SMART" id="SM00028">
    <property type="entry name" value="TPR"/>
    <property type="match status" value="2"/>
</dbReference>
<sequence length="155" mass="17615">MKLLRRLLVICLLPGAWLCLTARPALAQDPPANAPPKKQDAPKPKPNTDSALQSAPDQPKWDPLRAEKDLEVGKYYMKKGDWDAAIDRFQDATDAKPGYAIPFLYLGEAYEKKGKKKQAVKAYQRYIDLYPHAEDGDKIRKKIEKLHAEIDKERS</sequence>
<evidence type="ECO:0000313" key="5">
    <source>
        <dbReference type="Proteomes" id="UP000239735"/>
    </source>
</evidence>
<feature type="chain" id="PRO_5014679936" evidence="3">
    <location>
        <begin position="28"/>
        <end position="155"/>
    </location>
</feature>
<evidence type="ECO:0000256" key="2">
    <source>
        <dbReference type="SAM" id="MobiDB-lite"/>
    </source>
</evidence>
<keyword evidence="1" id="KW-0802">TPR repeat</keyword>
<dbReference type="PROSITE" id="PS50005">
    <property type="entry name" value="TPR"/>
    <property type="match status" value="2"/>
</dbReference>
<dbReference type="Gene3D" id="1.25.40.10">
    <property type="entry name" value="Tetratricopeptide repeat domain"/>
    <property type="match status" value="1"/>
</dbReference>
<feature type="signal peptide" evidence="3">
    <location>
        <begin position="1"/>
        <end position="27"/>
    </location>
</feature>
<feature type="repeat" description="TPR" evidence="1">
    <location>
        <begin position="100"/>
        <end position="133"/>
    </location>
</feature>
<evidence type="ECO:0000313" key="4">
    <source>
        <dbReference type="EMBL" id="SPE24850.1"/>
    </source>
</evidence>
<keyword evidence="3" id="KW-0732">Signal</keyword>
<name>A0A2N9LNL8_9BACT</name>
<protein>
    <submittedName>
        <fullName evidence="4">Uncharacterized protein</fullName>
    </submittedName>
</protein>
<gene>
    <name evidence="4" type="ORF">SBA5_460003</name>
</gene>
<dbReference type="OrthoDB" id="9804044at2"/>
<dbReference type="Proteomes" id="UP000239735">
    <property type="component" value="Unassembled WGS sequence"/>
</dbReference>
<dbReference type="InterPro" id="IPR011990">
    <property type="entry name" value="TPR-like_helical_dom_sf"/>
</dbReference>
<feature type="region of interest" description="Disordered" evidence="2">
    <location>
        <begin position="27"/>
        <end position="64"/>
    </location>
</feature>